<keyword evidence="1" id="KW-0540">Nuclease</keyword>
<sequence length="349" mass="40542">MLDADILRYQIGSIEQKHPFIDSERIPASRDFVEDNVYGLFERVKDVCNFSDYRAFFTGKGNFRFDIAKQQPYKGNREDFEKPANFSVVEEIVRKNNPGRVVDCTGYEADDAMSFHRFYEDSFDYLIASRDKDLGTVPGWHYRWACGEDQPEVLPYFISVFEANRFFYYQMLIGDSTDNIAGCGAKEQTYWGSKKVLVDSGDFVVDKYLFAEDGVKKRHRFASKAALGRHVDKLLNFALRSEKAAQGLFERYGVEQVPRRQGIGKVEAEEILNNCETLGEMQQSIFSHYEKRFGSGWEDICLENARLLYMGQKPDSLFEWSWQDALLEVDSTEKYYGKTEYELRKRHSG</sequence>
<dbReference type="EMBL" id="MG603697">
    <property type="protein sequence ID" value="AUG88502.1"/>
    <property type="molecule type" value="Genomic_DNA"/>
</dbReference>
<proteinExistence type="predicted"/>
<dbReference type="GO" id="GO:0004527">
    <property type="term" value="F:exonuclease activity"/>
    <property type="evidence" value="ECO:0007669"/>
    <property type="project" value="UniProtKB-KW"/>
</dbReference>
<dbReference type="Gene3D" id="3.40.50.1010">
    <property type="entry name" value="5'-nuclease"/>
    <property type="match status" value="1"/>
</dbReference>
<dbReference type="InterPro" id="IPR029060">
    <property type="entry name" value="PIN-like_dom_sf"/>
</dbReference>
<reference evidence="1 2" key="1">
    <citation type="submission" date="2017-12" db="EMBL/GenBank/DDBJ databases">
        <title>Genomic analysis of a novel phage Vp_R1 lytic to Vibrio parahaemolyticus.</title>
        <authorList>
            <person name="Ren H."/>
            <person name="Li Z."/>
        </authorList>
    </citation>
    <scope>NUCLEOTIDE SEQUENCE [LARGE SCALE GENOMIC DNA]</scope>
</reference>
<accession>A0A2H5BQD3</accession>
<dbReference type="SUPFAM" id="SSF88723">
    <property type="entry name" value="PIN domain-like"/>
    <property type="match status" value="1"/>
</dbReference>
<keyword evidence="2" id="KW-1185">Reference proteome</keyword>
<evidence type="ECO:0000313" key="1">
    <source>
        <dbReference type="EMBL" id="AUG88502.1"/>
    </source>
</evidence>
<gene>
    <name evidence="1" type="ORF">VPR_138</name>
</gene>
<organism evidence="1 2">
    <name type="scientific">Vibrio phage Vp_R1</name>
    <dbReference type="NCBI Taxonomy" id="2059867"/>
    <lineage>
        <taxon>Viruses</taxon>
        <taxon>Duplodnaviria</taxon>
        <taxon>Heunggongvirae</taxon>
        <taxon>Uroviricota</taxon>
        <taxon>Caudoviricetes</taxon>
        <taxon>Grimontviridae</taxon>
        <taxon>Dalianvirus</taxon>
        <taxon>Dalianvirus R1</taxon>
    </lineage>
</organism>
<protein>
    <submittedName>
        <fullName evidence="1">Exonuclease</fullName>
    </submittedName>
</protein>
<name>A0A2H5BQD3_9CAUD</name>
<evidence type="ECO:0000313" key="2">
    <source>
        <dbReference type="Proteomes" id="UP000240283"/>
    </source>
</evidence>
<keyword evidence="1" id="KW-0378">Hydrolase</keyword>
<dbReference type="Proteomes" id="UP000240283">
    <property type="component" value="Segment"/>
</dbReference>
<keyword evidence="1" id="KW-0269">Exonuclease</keyword>